<keyword evidence="3" id="KW-0949">S-adenosyl-L-methionine</keyword>
<dbReference type="Pfam" id="PF08100">
    <property type="entry name" value="Dimerisation"/>
    <property type="match status" value="1"/>
</dbReference>
<keyword evidence="7" id="KW-1185">Reference proteome</keyword>
<proteinExistence type="predicted"/>
<feature type="domain" description="O-methyltransferase C-terminal" evidence="4">
    <location>
        <begin position="131"/>
        <end position="334"/>
    </location>
</feature>
<dbReference type="GO" id="GO:0008168">
    <property type="term" value="F:methyltransferase activity"/>
    <property type="evidence" value="ECO:0007669"/>
    <property type="project" value="UniProtKB-KW"/>
</dbReference>
<sequence length="360" mass="38316">MTDPSDTGPSAVDPSAKDLVADGDPRSTIWELIYGQWRFAVLTAVVDLSLADLLAGGPLTVPELAERAGFHEPELGRLLRTAAAIGLVRTTAPGTYALTPAGEALRADAPDSMRSNVVVQTNPVLLGAMGDLATAVHTGRTAFAARYRSTYGYLEEDAELRREFDAFMATRSKGIAHATADAYDFTGIGTLADVGGGNGSIVATVLRANPELRGILFDLPSAVPSAREHLAAEGVADRCEVVAGDFFSDVPKADAYLLSNIVHNWGDEDAVRILANVRSAMPDGGRVLLLDMLLPDDDRPHVGKYLDMRMMALFDGGRERGRDEYLGLLREAGLEATRVIDLPYALSLIEAVPARTGPAS</sequence>
<dbReference type="PANTHER" id="PTHR43712:SF2">
    <property type="entry name" value="O-METHYLTRANSFERASE CICE"/>
    <property type="match status" value="1"/>
</dbReference>
<dbReference type="RefSeq" id="WP_131761959.1">
    <property type="nucleotide sequence ID" value="NZ_CAACUY010000199.1"/>
</dbReference>
<evidence type="ECO:0000259" key="5">
    <source>
        <dbReference type="Pfam" id="PF08100"/>
    </source>
</evidence>
<protein>
    <submittedName>
        <fullName evidence="6">Methyltransferase</fullName>
    </submittedName>
</protein>
<accession>A0ABW2Y165</accession>
<dbReference type="InterPro" id="IPR001077">
    <property type="entry name" value="COMT_C"/>
</dbReference>
<dbReference type="InterPro" id="IPR036388">
    <property type="entry name" value="WH-like_DNA-bd_sf"/>
</dbReference>
<evidence type="ECO:0000256" key="1">
    <source>
        <dbReference type="ARBA" id="ARBA00022603"/>
    </source>
</evidence>
<evidence type="ECO:0000259" key="4">
    <source>
        <dbReference type="Pfam" id="PF00891"/>
    </source>
</evidence>
<keyword evidence="2" id="KW-0808">Transferase</keyword>
<evidence type="ECO:0000313" key="6">
    <source>
        <dbReference type="EMBL" id="MFD0690585.1"/>
    </source>
</evidence>
<dbReference type="PROSITE" id="PS51683">
    <property type="entry name" value="SAM_OMT_II"/>
    <property type="match status" value="1"/>
</dbReference>
<evidence type="ECO:0000313" key="7">
    <source>
        <dbReference type="Proteomes" id="UP001597063"/>
    </source>
</evidence>
<dbReference type="Pfam" id="PF00891">
    <property type="entry name" value="Methyltransf_2"/>
    <property type="match status" value="1"/>
</dbReference>
<dbReference type="InterPro" id="IPR016461">
    <property type="entry name" value="COMT-like"/>
</dbReference>
<dbReference type="SUPFAM" id="SSF46785">
    <property type="entry name" value="Winged helix' DNA-binding domain"/>
    <property type="match status" value="1"/>
</dbReference>
<feature type="domain" description="O-methyltransferase dimerisation" evidence="5">
    <location>
        <begin position="30"/>
        <end position="105"/>
    </location>
</feature>
<evidence type="ECO:0000256" key="2">
    <source>
        <dbReference type="ARBA" id="ARBA00022679"/>
    </source>
</evidence>
<comment type="caution">
    <text evidence="6">The sequence shown here is derived from an EMBL/GenBank/DDBJ whole genome shotgun (WGS) entry which is preliminary data.</text>
</comment>
<reference evidence="7" key="1">
    <citation type="journal article" date="2019" name="Int. J. Syst. Evol. Microbiol.">
        <title>The Global Catalogue of Microorganisms (GCM) 10K type strain sequencing project: providing services to taxonomists for standard genome sequencing and annotation.</title>
        <authorList>
            <consortium name="The Broad Institute Genomics Platform"/>
            <consortium name="The Broad Institute Genome Sequencing Center for Infectious Disease"/>
            <person name="Wu L."/>
            <person name="Ma J."/>
        </authorList>
    </citation>
    <scope>NUCLEOTIDE SEQUENCE [LARGE SCALE GENOMIC DNA]</scope>
    <source>
        <strain evidence="7">JCM 9371</strain>
    </source>
</reference>
<dbReference type="InterPro" id="IPR029063">
    <property type="entry name" value="SAM-dependent_MTases_sf"/>
</dbReference>
<keyword evidence="1 6" id="KW-0489">Methyltransferase</keyword>
<dbReference type="InterPro" id="IPR036390">
    <property type="entry name" value="WH_DNA-bd_sf"/>
</dbReference>
<dbReference type="PIRSF" id="PIRSF005739">
    <property type="entry name" value="O-mtase"/>
    <property type="match status" value="1"/>
</dbReference>
<dbReference type="SUPFAM" id="SSF53335">
    <property type="entry name" value="S-adenosyl-L-methionine-dependent methyltransferases"/>
    <property type="match status" value="1"/>
</dbReference>
<evidence type="ECO:0000256" key="3">
    <source>
        <dbReference type="ARBA" id="ARBA00022691"/>
    </source>
</evidence>
<dbReference type="Gene3D" id="3.40.50.150">
    <property type="entry name" value="Vaccinia Virus protein VP39"/>
    <property type="match status" value="1"/>
</dbReference>
<dbReference type="Proteomes" id="UP001597063">
    <property type="component" value="Unassembled WGS sequence"/>
</dbReference>
<dbReference type="Gene3D" id="1.10.10.10">
    <property type="entry name" value="Winged helix-like DNA-binding domain superfamily/Winged helix DNA-binding domain"/>
    <property type="match status" value="1"/>
</dbReference>
<dbReference type="GO" id="GO:0032259">
    <property type="term" value="P:methylation"/>
    <property type="evidence" value="ECO:0007669"/>
    <property type="project" value="UniProtKB-KW"/>
</dbReference>
<name>A0ABW2Y165_9ACTN</name>
<dbReference type="CDD" id="cd02440">
    <property type="entry name" value="AdoMet_MTases"/>
    <property type="match status" value="1"/>
</dbReference>
<dbReference type="InterPro" id="IPR012967">
    <property type="entry name" value="COMT_dimerisation"/>
</dbReference>
<dbReference type="EMBL" id="JBHTGP010000018">
    <property type="protein sequence ID" value="MFD0690585.1"/>
    <property type="molecule type" value="Genomic_DNA"/>
</dbReference>
<dbReference type="PANTHER" id="PTHR43712">
    <property type="entry name" value="PUTATIVE (AFU_ORTHOLOGUE AFUA_4G14580)-RELATED"/>
    <property type="match status" value="1"/>
</dbReference>
<gene>
    <name evidence="6" type="ORF">ACFQZM_39280</name>
</gene>
<organism evidence="6 7">
    <name type="scientific">Actinomadura fibrosa</name>
    <dbReference type="NCBI Taxonomy" id="111802"/>
    <lineage>
        <taxon>Bacteria</taxon>
        <taxon>Bacillati</taxon>
        <taxon>Actinomycetota</taxon>
        <taxon>Actinomycetes</taxon>
        <taxon>Streptosporangiales</taxon>
        <taxon>Thermomonosporaceae</taxon>
        <taxon>Actinomadura</taxon>
    </lineage>
</organism>